<evidence type="ECO:0000313" key="2">
    <source>
        <dbReference type="Proteomes" id="UP000275078"/>
    </source>
</evidence>
<reference evidence="1 2" key="1">
    <citation type="journal article" date="2018" name="Nat. Ecol. Evol.">
        <title>Pezizomycetes genomes reveal the molecular basis of ectomycorrhizal truffle lifestyle.</title>
        <authorList>
            <person name="Murat C."/>
            <person name="Payen T."/>
            <person name="Noel B."/>
            <person name="Kuo A."/>
            <person name="Morin E."/>
            <person name="Chen J."/>
            <person name="Kohler A."/>
            <person name="Krizsan K."/>
            <person name="Balestrini R."/>
            <person name="Da Silva C."/>
            <person name="Montanini B."/>
            <person name="Hainaut M."/>
            <person name="Levati E."/>
            <person name="Barry K.W."/>
            <person name="Belfiori B."/>
            <person name="Cichocki N."/>
            <person name="Clum A."/>
            <person name="Dockter R.B."/>
            <person name="Fauchery L."/>
            <person name="Guy J."/>
            <person name="Iotti M."/>
            <person name="Le Tacon F."/>
            <person name="Lindquist E.A."/>
            <person name="Lipzen A."/>
            <person name="Malagnac F."/>
            <person name="Mello A."/>
            <person name="Molinier V."/>
            <person name="Miyauchi S."/>
            <person name="Poulain J."/>
            <person name="Riccioni C."/>
            <person name="Rubini A."/>
            <person name="Sitrit Y."/>
            <person name="Splivallo R."/>
            <person name="Traeger S."/>
            <person name="Wang M."/>
            <person name="Zifcakova L."/>
            <person name="Wipf D."/>
            <person name="Zambonelli A."/>
            <person name="Paolocci F."/>
            <person name="Nowrousian M."/>
            <person name="Ottonello S."/>
            <person name="Baldrian P."/>
            <person name="Spatafora J.W."/>
            <person name="Henrissat B."/>
            <person name="Nagy L.G."/>
            <person name="Aury J.M."/>
            <person name="Wincker P."/>
            <person name="Grigoriev I.V."/>
            <person name="Bonfante P."/>
            <person name="Martin F.M."/>
        </authorList>
    </citation>
    <scope>NUCLEOTIDE SEQUENCE [LARGE SCALE GENOMIC DNA]</scope>
    <source>
        <strain evidence="1 2">RN42</strain>
    </source>
</reference>
<dbReference type="EMBL" id="ML119662">
    <property type="protein sequence ID" value="RPA83785.1"/>
    <property type="molecule type" value="Genomic_DNA"/>
</dbReference>
<accession>A0A3N4ICH8</accession>
<keyword evidence="2" id="KW-1185">Reference proteome</keyword>
<dbReference type="AlphaFoldDB" id="A0A3N4ICH8"/>
<sequence>MELATSRSTKTESEEIRKVKYEILKAQAEQCDLRIGLKACFRTLVLFRRKKQSEDSEDSATTLADAQPRTSSSQHALWEEKILDPKGKIYDTLFKDHSNFLTGKGLMRVQVFNRDFCQADLGDLQKLHALLKAYNDYTTSVIVNTFMARLKPFLPLRSLPKGYFETFMKYKWMEKEELDTGLDAMLNEIAGREFQKLPEYLAWCTPSHTIAGLAPRISRHKEIEYLELFLQSRPIVKPAQRPESAVPDEATATEVDIPNSDREIMQASTVLETAGQKSFFRRIFELVFGGLVQ</sequence>
<organism evidence="1 2">
    <name type="scientific">Ascobolus immersus RN42</name>
    <dbReference type="NCBI Taxonomy" id="1160509"/>
    <lineage>
        <taxon>Eukaryota</taxon>
        <taxon>Fungi</taxon>
        <taxon>Dikarya</taxon>
        <taxon>Ascomycota</taxon>
        <taxon>Pezizomycotina</taxon>
        <taxon>Pezizomycetes</taxon>
        <taxon>Pezizales</taxon>
        <taxon>Ascobolaceae</taxon>
        <taxon>Ascobolus</taxon>
    </lineage>
</organism>
<dbReference type="Proteomes" id="UP000275078">
    <property type="component" value="Unassembled WGS sequence"/>
</dbReference>
<evidence type="ECO:0000313" key="1">
    <source>
        <dbReference type="EMBL" id="RPA83785.1"/>
    </source>
</evidence>
<protein>
    <submittedName>
        <fullName evidence="1">Uncharacterized protein</fullName>
    </submittedName>
</protein>
<gene>
    <name evidence="1" type="ORF">BJ508DRAFT_360132</name>
</gene>
<proteinExistence type="predicted"/>
<name>A0A3N4ICH8_ASCIM</name>